<sequence length="55" mass="6607">MFCLENFFVYVLKYLFNGISKYLVNEVTEGTIRRCLMIHEIHEAEIDFTLILQFT</sequence>
<gene>
    <name evidence="1" type="ORF">ERS852574_03260</name>
</gene>
<dbReference type="EMBL" id="CYXR01000057">
    <property type="protein sequence ID" value="CUN19277.1"/>
    <property type="molecule type" value="Genomic_DNA"/>
</dbReference>
<dbReference type="AlphaFoldDB" id="A0A173UZ03"/>
<evidence type="ECO:0000313" key="1">
    <source>
        <dbReference type="EMBL" id="CUN19277.1"/>
    </source>
</evidence>
<organism evidence="1 2">
    <name type="scientific">Coprococcus comes</name>
    <dbReference type="NCBI Taxonomy" id="410072"/>
    <lineage>
        <taxon>Bacteria</taxon>
        <taxon>Bacillati</taxon>
        <taxon>Bacillota</taxon>
        <taxon>Clostridia</taxon>
        <taxon>Lachnospirales</taxon>
        <taxon>Lachnospiraceae</taxon>
        <taxon>Coprococcus</taxon>
    </lineage>
</organism>
<name>A0A173UZ03_9FIRM</name>
<evidence type="ECO:0000313" key="2">
    <source>
        <dbReference type="Proteomes" id="UP000095727"/>
    </source>
</evidence>
<protein>
    <submittedName>
        <fullName evidence="1">Uncharacterized protein</fullName>
    </submittedName>
</protein>
<dbReference type="Proteomes" id="UP000095727">
    <property type="component" value="Unassembled WGS sequence"/>
</dbReference>
<reference evidence="1 2" key="1">
    <citation type="submission" date="2015-09" db="EMBL/GenBank/DDBJ databases">
        <authorList>
            <consortium name="Pathogen Informatics"/>
        </authorList>
    </citation>
    <scope>NUCLEOTIDE SEQUENCE [LARGE SCALE GENOMIC DNA]</scope>
    <source>
        <strain evidence="1 2">2789STDY5834962</strain>
    </source>
</reference>
<accession>A0A173UZ03</accession>
<proteinExistence type="predicted"/>